<dbReference type="KEGG" id="ips:CfP315_0895"/>
<evidence type="ECO:0000256" key="5">
    <source>
        <dbReference type="ARBA" id="ARBA00022833"/>
    </source>
</evidence>
<keyword evidence="5" id="KW-0862">Zinc</keyword>
<dbReference type="SUPFAM" id="SSF53187">
    <property type="entry name" value="Zn-dependent exopeptidases"/>
    <property type="match status" value="1"/>
</dbReference>
<dbReference type="Gene3D" id="3.40.630.10">
    <property type="entry name" value="Zn peptidases"/>
    <property type="match status" value="1"/>
</dbReference>
<evidence type="ECO:0000256" key="1">
    <source>
        <dbReference type="ARBA" id="ARBA00001947"/>
    </source>
</evidence>
<evidence type="ECO:0000256" key="3">
    <source>
        <dbReference type="ARBA" id="ARBA00022670"/>
    </source>
</evidence>
<comment type="similarity">
    <text evidence="2 7">Belongs to the peptidase M14 family.</text>
</comment>
<organism evidence="9">
    <name type="scientific">Candidatus Improbicoccus pseudotrichonymphae</name>
    <dbReference type="NCBI Taxonomy" id="3033792"/>
    <lineage>
        <taxon>Bacteria</taxon>
        <taxon>Bacillati</taxon>
        <taxon>Bacillota</taxon>
        <taxon>Clostridia</taxon>
        <taxon>Candidatus Improbicoccus</taxon>
    </lineage>
</organism>
<proteinExistence type="inferred from homology"/>
<keyword evidence="3" id="KW-0645">Protease</keyword>
<keyword evidence="6" id="KW-0482">Metalloprotease</keyword>
<dbReference type="SMART" id="SM00631">
    <property type="entry name" value="Zn_pept"/>
    <property type="match status" value="1"/>
</dbReference>
<feature type="domain" description="Peptidase M14" evidence="8">
    <location>
        <begin position="1"/>
        <end position="277"/>
    </location>
</feature>
<feature type="active site" description="Proton donor/acceptor" evidence="7">
    <location>
        <position position="249"/>
    </location>
</feature>
<dbReference type="PANTHER" id="PTHR11705:SF143">
    <property type="entry name" value="SLL0236 PROTEIN"/>
    <property type="match status" value="1"/>
</dbReference>
<comment type="cofactor">
    <cofactor evidence="1">
        <name>Zn(2+)</name>
        <dbReference type="ChEBI" id="CHEBI:29105"/>
    </cofactor>
</comment>
<evidence type="ECO:0000256" key="6">
    <source>
        <dbReference type="ARBA" id="ARBA00023049"/>
    </source>
</evidence>
<dbReference type="GO" id="GO:0005615">
    <property type="term" value="C:extracellular space"/>
    <property type="evidence" value="ECO:0007669"/>
    <property type="project" value="TreeGrafter"/>
</dbReference>
<evidence type="ECO:0000259" key="8">
    <source>
        <dbReference type="PROSITE" id="PS52035"/>
    </source>
</evidence>
<dbReference type="Pfam" id="PF00246">
    <property type="entry name" value="Peptidase_M14"/>
    <property type="match status" value="1"/>
</dbReference>
<gene>
    <name evidence="9" type="ORF">CfP315_0895</name>
</gene>
<dbReference type="GO" id="GO:0004181">
    <property type="term" value="F:metallocarboxypeptidase activity"/>
    <property type="evidence" value="ECO:0007669"/>
    <property type="project" value="InterPro"/>
</dbReference>
<dbReference type="GO" id="GO:0008270">
    <property type="term" value="F:zinc ion binding"/>
    <property type="evidence" value="ECO:0007669"/>
    <property type="project" value="InterPro"/>
</dbReference>
<accession>A0AA48HVN6</accession>
<sequence length="278" mass="32016">MIYKKLFFNNKFIRHSVIGKSWCKRDINLFQMGNTDEFVLFAGAFHGSEWITALILIKFLNEILVKFNYDNRIKRYLEKCGIGIIPIVNPDGVEIALNGYESAGDYKGLVKKIIGNNHKKWQANARGVDINHNFNAGWEELKKLEIESGITSPASTRYGGEKPESENETKFLVRFCENNFVKYSLAFHSQGEEIYWKYGEKIPKKSKELAILLSEDSSYKLSEPEGLAIGGGFKDWFIRKFNRPSFTIEVGKGENPLPLSDLDLIYKKINKMFYRLLI</sequence>
<dbReference type="InterPro" id="IPR000834">
    <property type="entry name" value="Peptidase_M14"/>
</dbReference>
<keyword evidence="4" id="KW-0378">Hydrolase</keyword>
<evidence type="ECO:0000256" key="7">
    <source>
        <dbReference type="PROSITE-ProRule" id="PRU01379"/>
    </source>
</evidence>
<dbReference type="AlphaFoldDB" id="A0AA48HVN6"/>
<dbReference type="GO" id="GO:0006508">
    <property type="term" value="P:proteolysis"/>
    <property type="evidence" value="ECO:0007669"/>
    <property type="project" value="UniProtKB-KW"/>
</dbReference>
<dbReference type="EMBL" id="AP027924">
    <property type="protein sequence ID" value="BED92281.1"/>
    <property type="molecule type" value="Genomic_DNA"/>
</dbReference>
<evidence type="ECO:0000313" key="9">
    <source>
        <dbReference type="EMBL" id="BED92281.1"/>
    </source>
</evidence>
<dbReference type="PROSITE" id="PS52035">
    <property type="entry name" value="PEPTIDASE_M14"/>
    <property type="match status" value="1"/>
</dbReference>
<name>A0AA48HVN6_9FIRM</name>
<protein>
    <submittedName>
        <fullName evidence="9">Zinc carboxypeptidase</fullName>
    </submittedName>
</protein>
<evidence type="ECO:0000256" key="2">
    <source>
        <dbReference type="ARBA" id="ARBA00005988"/>
    </source>
</evidence>
<dbReference type="Proteomes" id="UP001337580">
    <property type="component" value="Chromosome"/>
</dbReference>
<evidence type="ECO:0000256" key="4">
    <source>
        <dbReference type="ARBA" id="ARBA00022801"/>
    </source>
</evidence>
<reference evidence="9" key="1">
    <citation type="journal article" date="2023" name="ISME J.">
        <title>Emergence of putative energy parasites within Clostridia revealed by genome analysis of a novel endosymbiotic clade.</title>
        <authorList>
            <person name="Takahashi K."/>
            <person name="Kuwahara H."/>
            <person name="Horikawa Y."/>
            <person name="Izawa K."/>
            <person name="Kato D."/>
            <person name="Inagaki T."/>
            <person name="Yuki M."/>
            <person name="Ohkuma M."/>
            <person name="Hongoh Y."/>
        </authorList>
    </citation>
    <scope>NUCLEOTIDE SEQUENCE</scope>
    <source>
        <strain evidence="9">CfP3-15</strain>
    </source>
</reference>
<dbReference type="PANTHER" id="PTHR11705">
    <property type="entry name" value="PROTEASE FAMILY M14 CARBOXYPEPTIDASE A,B"/>
    <property type="match status" value="1"/>
</dbReference>
<keyword evidence="9" id="KW-0121">Carboxypeptidase</keyword>
<dbReference type="InterPro" id="IPR034274">
    <property type="entry name" value="ENP1_M14_CPD"/>
</dbReference>
<dbReference type="CDD" id="cd06229">
    <property type="entry name" value="M14_Endopeptidase_I"/>
    <property type="match status" value="1"/>
</dbReference>